<proteinExistence type="predicted"/>
<feature type="compositionally biased region" description="Polar residues" evidence="1">
    <location>
        <begin position="647"/>
        <end position="659"/>
    </location>
</feature>
<accession>G5A3V9</accession>
<feature type="compositionally biased region" description="Low complexity" evidence="1">
    <location>
        <begin position="2437"/>
        <end position="2454"/>
    </location>
</feature>
<feature type="region of interest" description="Disordered" evidence="1">
    <location>
        <begin position="3225"/>
        <end position="3326"/>
    </location>
</feature>
<feature type="region of interest" description="Disordered" evidence="1">
    <location>
        <begin position="2423"/>
        <end position="2454"/>
    </location>
</feature>
<evidence type="ECO:0000313" key="2">
    <source>
        <dbReference type="EMBL" id="EGZ09459.1"/>
    </source>
</evidence>
<dbReference type="InterPro" id="IPR033228">
    <property type="entry name" value="SZT2"/>
</dbReference>
<feature type="compositionally biased region" description="Low complexity" evidence="1">
    <location>
        <begin position="3943"/>
        <end position="3954"/>
    </location>
</feature>
<organism evidence="2 3">
    <name type="scientific">Phytophthora sojae (strain P6497)</name>
    <name type="common">Soybean stem and root rot agent</name>
    <name type="synonym">Phytophthora megasperma f. sp. glycines</name>
    <dbReference type="NCBI Taxonomy" id="1094619"/>
    <lineage>
        <taxon>Eukaryota</taxon>
        <taxon>Sar</taxon>
        <taxon>Stramenopiles</taxon>
        <taxon>Oomycota</taxon>
        <taxon>Peronosporomycetes</taxon>
        <taxon>Peronosporales</taxon>
        <taxon>Peronosporaceae</taxon>
        <taxon>Phytophthora</taxon>
    </lineage>
</organism>
<reference evidence="2 3" key="1">
    <citation type="journal article" date="2006" name="Science">
        <title>Phytophthora genome sequences uncover evolutionary origins and mechanisms of pathogenesis.</title>
        <authorList>
            <person name="Tyler B.M."/>
            <person name="Tripathy S."/>
            <person name="Zhang X."/>
            <person name="Dehal P."/>
            <person name="Jiang R.H."/>
            <person name="Aerts A."/>
            <person name="Arredondo F.D."/>
            <person name="Baxter L."/>
            <person name="Bensasson D."/>
            <person name="Beynon J.L."/>
            <person name="Chapman J."/>
            <person name="Damasceno C.M."/>
            <person name="Dorrance A.E."/>
            <person name="Dou D."/>
            <person name="Dickerman A.W."/>
            <person name="Dubchak I.L."/>
            <person name="Garbelotto M."/>
            <person name="Gijzen M."/>
            <person name="Gordon S.G."/>
            <person name="Govers F."/>
            <person name="Grunwald N.J."/>
            <person name="Huang W."/>
            <person name="Ivors K.L."/>
            <person name="Jones R.W."/>
            <person name="Kamoun S."/>
            <person name="Krampis K."/>
            <person name="Lamour K.H."/>
            <person name="Lee M.K."/>
            <person name="McDonald W.H."/>
            <person name="Medina M."/>
            <person name="Meijer H.J."/>
            <person name="Nordberg E.K."/>
            <person name="Maclean D.J."/>
            <person name="Ospina-Giraldo M.D."/>
            <person name="Morris P.F."/>
            <person name="Phuntumart V."/>
            <person name="Putnam N.H."/>
            <person name="Rash S."/>
            <person name="Rose J.K."/>
            <person name="Sakihama Y."/>
            <person name="Salamov A.A."/>
            <person name="Savidor A."/>
            <person name="Scheuring C.F."/>
            <person name="Smith B.M."/>
            <person name="Sobral B.W."/>
            <person name="Terry A."/>
            <person name="Torto-Alalibo T.A."/>
            <person name="Win J."/>
            <person name="Xu Z."/>
            <person name="Zhang H."/>
            <person name="Grigoriev I.V."/>
            <person name="Rokhsar D.S."/>
            <person name="Boore J.L."/>
        </authorList>
    </citation>
    <scope>NUCLEOTIDE SEQUENCE [LARGE SCALE GENOMIC DNA]</scope>
    <source>
        <strain evidence="2 3">P6497</strain>
    </source>
</reference>
<dbReference type="EMBL" id="JH159159">
    <property type="protein sequence ID" value="EGZ09459.1"/>
    <property type="molecule type" value="Genomic_DNA"/>
</dbReference>
<dbReference type="PANTHER" id="PTHR14918">
    <property type="entry name" value="KICSTOR COMPLEX PROTEIN SZT2"/>
    <property type="match status" value="1"/>
</dbReference>
<feature type="compositionally biased region" description="Polar residues" evidence="1">
    <location>
        <begin position="2563"/>
        <end position="2574"/>
    </location>
</feature>
<feature type="region of interest" description="Disordered" evidence="1">
    <location>
        <begin position="2309"/>
        <end position="2339"/>
    </location>
</feature>
<feature type="compositionally biased region" description="Low complexity" evidence="1">
    <location>
        <begin position="3397"/>
        <end position="3408"/>
    </location>
</feature>
<protein>
    <recommendedName>
        <fullName evidence="4">VWFA domain-containing protein</fullName>
    </recommendedName>
</protein>
<evidence type="ECO:0000313" key="3">
    <source>
        <dbReference type="Proteomes" id="UP000002640"/>
    </source>
</evidence>
<gene>
    <name evidence="2" type="ORF">PHYSODRAFT_352514</name>
</gene>
<dbReference type="OMA" id="WPGQFEC"/>
<feature type="compositionally biased region" description="Polar residues" evidence="1">
    <location>
        <begin position="3225"/>
        <end position="3243"/>
    </location>
</feature>
<dbReference type="RefSeq" id="XP_009534320.1">
    <property type="nucleotide sequence ID" value="XM_009536025.1"/>
</dbReference>
<feature type="region of interest" description="Disordered" evidence="1">
    <location>
        <begin position="1978"/>
        <end position="1997"/>
    </location>
</feature>
<feature type="compositionally biased region" description="Basic residues" evidence="1">
    <location>
        <begin position="3961"/>
        <end position="3972"/>
    </location>
</feature>
<feature type="region of interest" description="Disordered" evidence="1">
    <location>
        <begin position="193"/>
        <end position="216"/>
    </location>
</feature>
<feature type="region of interest" description="Disordered" evidence="1">
    <location>
        <begin position="3914"/>
        <end position="3995"/>
    </location>
</feature>
<feature type="compositionally biased region" description="Polar residues" evidence="1">
    <location>
        <begin position="3261"/>
        <end position="3278"/>
    </location>
</feature>
<feature type="compositionally biased region" description="Polar residues" evidence="1">
    <location>
        <begin position="2582"/>
        <end position="2591"/>
    </location>
</feature>
<feature type="region of interest" description="Disordered" evidence="1">
    <location>
        <begin position="149"/>
        <end position="174"/>
    </location>
</feature>
<dbReference type="STRING" id="1094619.G5A3V9"/>
<feature type="region of interest" description="Disordered" evidence="1">
    <location>
        <begin position="897"/>
        <end position="941"/>
    </location>
</feature>
<feature type="region of interest" description="Disordered" evidence="1">
    <location>
        <begin position="3347"/>
        <end position="3476"/>
    </location>
</feature>
<dbReference type="GeneID" id="20649288"/>
<feature type="region of interest" description="Disordered" evidence="1">
    <location>
        <begin position="1678"/>
        <end position="1717"/>
    </location>
</feature>
<dbReference type="Proteomes" id="UP000002640">
    <property type="component" value="Unassembled WGS sequence"/>
</dbReference>
<feature type="region of interest" description="Disordered" evidence="1">
    <location>
        <begin position="1503"/>
        <end position="1527"/>
    </location>
</feature>
<feature type="region of interest" description="Disordered" evidence="1">
    <location>
        <begin position="565"/>
        <end position="590"/>
    </location>
</feature>
<feature type="compositionally biased region" description="Low complexity" evidence="1">
    <location>
        <begin position="901"/>
        <end position="914"/>
    </location>
</feature>
<feature type="region of interest" description="Disordered" evidence="1">
    <location>
        <begin position="1212"/>
        <end position="1246"/>
    </location>
</feature>
<feature type="compositionally biased region" description="Low complexity" evidence="1">
    <location>
        <begin position="3446"/>
        <end position="3460"/>
    </location>
</feature>
<feature type="compositionally biased region" description="Low complexity" evidence="1">
    <location>
        <begin position="3294"/>
        <end position="3303"/>
    </location>
</feature>
<evidence type="ECO:0000256" key="1">
    <source>
        <dbReference type="SAM" id="MobiDB-lite"/>
    </source>
</evidence>
<feature type="compositionally biased region" description="Low complexity" evidence="1">
    <location>
        <begin position="624"/>
        <end position="635"/>
    </location>
</feature>
<feature type="compositionally biased region" description="Gly residues" evidence="1">
    <location>
        <begin position="3347"/>
        <end position="3361"/>
    </location>
</feature>
<feature type="compositionally biased region" description="Polar residues" evidence="1">
    <location>
        <begin position="3416"/>
        <end position="3429"/>
    </location>
</feature>
<sequence length="4375" mass="479075">MSWQLPHRFRDPAVFRQAPQSLGIELFTALGFRCTASLPPVAPSSFVPFASAFVSFFFCAGVPFAPLVVVVTSGSSSSGCSWNTQNIPSVNQSLEVSNSSIYCIDVPAPAPRVEELILRGADVSVLNHTTLSLWHFRQLALELLPSAAEREPEEDQDRLKTADTPTAEPPTRGIELGEGMSVAAVLFEQPPNALKPEKSGPAAAGDNNSRTERSRPVLQLQGVTTSVQGHMTPDTRVAAVFQRYRCVLCLDASPSILSIDPSSGRLFLDLLYESVELFIWSMLRPMEVGGVAFTPELHVSVLVQGALVESLCVIMQGYIVTPSNAASFLQLIKDRFQLIENDWATQAQELGQWGYLGNAMPASLDWILQNAVFALNSLPSDCAPMVVLVTDGVVDVRDAYSYDNLLMQLVRHDIQCHFLRIGGGGEDELSATFGFVPDTHLLRFVAEYTGGTVFDYAAIHEACYGTTSTCSNVVKKMTGLQDACFLRKSSVHANSAPVVKLNEMDSTSFDGRTLLPLRPYRMWREKVHEYRIFADVNRIVEARLCEGFSINKVYVKTYQQPVLADGGSNQTTVDSPRHSIGGSGAANASNGRSSEVTKILIVFLLQWKQNVWLEYVVSTTTDNAATPAASATTTSHPGRRPSGQGLKGTSSSTKKPASIFSKDQTAAWSEWYVKMNILAYADFLRAFEDTIQRPSAGGDRNTSAAARGHGGDVSMASPVFVHDFIRNVQDVDRVLLHLMTATASISESSDSVANQFSFGTANASSTSVTPKITSSHPVFNIIGELSTVLWHRWFSVERFEIICVVKSDACTDLFYRNEMHGVVERGNAGSHLRGAGNASQGMIHSHGTNVYGTNSGNISIGVESLAEPLVAILVKWSSQKLSQDLFLKFLYTSATDKSHAPPRAKASPSSATASGGIAMRRRQRSQNNNGGDDGAQGEEGSSTKESKAALCFVRLEFKNKTLCAVHVAFFATRASTRRQVLSDLKSTIFAGINEVAVTPSPAKLLSPSMAETPVILCHRMLSRLLVTHDTLLLHGLDQEPGPFDYYVASPTLEAEKNAGAIPPSTTCCGGSELQLHRVFGAYVWHSSWKWKVANLTALLDVMRRLHDARISCGFWVLDWKMEEGDDGQGAHVESVVFGREILMEDEKGHTKTALVQYALRRVSDTCLMTSFWMEPQHGTVKTRLSDEVDHNDKFHWSLKQAIGHSAPFENYESRGVNRSSTPRGSDRLSVSSIGSVEDEQKSMEQEDVSIDWDGGSTYLGESELLHLIRGYLFKSDRHFLSCLYTFDCILNLRENIELLNQLSKDVEGIVGSNWSMDRQMAAENGMILPPFSTARLLATSKRSTEHFLMYLQNEKTSTSTVDESNTVGIPPSVSSANENLYSMLELTLRGLSDCEVSWTDYNGDVVAEAGMSTSNAIEDDRFFREGMDGQLPLWLKDHLALTFKDRVPHHALSKGKCFVKLVSDDCVVLAFFPSLDTLQVQSKGAGKASSFKASDLEDAFDSKLNLPKRAPGKEEGRDASTQQQFSVRAAEEDGAKARVVRMSVSADDIVLYQERRRSFREGYKSWRMGHYQGSRDEKQSYGRDFQKLRLPSTPEDHEFCEEISRRASYGCDFHLLIESTNGVMGSGFFQVAFYECSLTRLSTDLHDNSTQMLDRVDLPHTILKQLFFSRRSGKAREDRPALPLDRSGLWKKSPAARSASDPGANSHPRQSPDSVLASRRFRKKVKRAHEHNFSRGVYMALREGGAVQHSDLLQALSSCIEVPVDVDITLLYRMMETAASHKIPPLSPAAAAVVSAGIGADILKDKLTKSFETILSSVFVPIAGTKYYYFTGNENTVYEDISSSEYDLHVLMEDSDDNDGEAGQKRDEHQSRDDAGVSSDQGLQLSRSVGEGGNAQKPASEAGAYNGQKRVNRRRGSLGREPPPPVNTSPEDNSSNEQHQANVEEDAEVNKEVAVATSSFSVPFFFRFECRVLNGSRDARSNSADTHSTGVPPDSDVLRRSASTAAYEDMRKDMVAQAQLTSPSSRQEEFNAFLASIKASQGSRRSSTSADVTHIAESFSDTPLGRIALRLVTLTLPNERALDGGRVASPMPFEMDNGQANKNNSLPSMRTHNFSTLHLFQRQVLTRVRKDIKEWCSIEILSILQSANKITPAIGSLVQRLFDDLPDDAVTKAKYPLEFVARSQETPVNPIDLFKREFEKGDLLMVHQCNGVYFVVEKQKSADTSVDSLVKSDVSFKIPYWAYFELGSDHISLRLHHPDRFGASSSGFNRLEVLTRLQLGVRAVCRRVNQFLLLLQLHETRTCNGLLFPPNGNLPSSPRSPKRRNGSQGAFDSMGGQDGQRKQTNFFWPGQFECDLRYSAFFKLHERLAPNFALNMLCTSALEHFQVHNRRHIFVYRDRDGHVFYMKISIYYDMSLSSAAGGQAAEERQERGGLSRSSTGGSTGGASVTTATTPAGVPGIRLEVFGVSDPGEEITHELCRLLERKLDEATQVVLMKLLARNTKFQLSQTDLAFLCPPSAPPASVVEYILPGEVNECSRLLHYLSQTLKLSPYVRPVSCGGSLTARNSREPTSGSYRRVRRGSLSSAGSTVSLPGEEFSKAIVKGHDQTRGANLGADDTDHDSTRTHPACFGDYRKALAKVQEQYGDPVPFNAAIRSPVFYLTPNGAANRVDISAGLSPSTPQLVAQTSYVLNLNPDLRLSPGFMSRVGKGLALMRVDLIRNTSSKMERGDKKKEGASSESAQKVKRVHDIPGLAALYPEVEEAPQQNTIPVVARCQVWIRGSIHTAELSQVVEAFMDEALYDYHIEATVKKLGISMQRQNAASSDAVSGEEAHSDILDLSGSHTKLPDEVDTLVSLFKSACLLPSSSVTNLGVNLSIAPWDLENAVAQVRSFLSCLPHHLRPAVYAKSKLSGAYASVANRSDSVHIFSNSSEPYAEDFRLVVKHVGDPDAYDAQDSSDSDAETTASMSSALHHIEPLMRTDSIHSEISDLDSVSGRMPLTWASTGASSESNLIPAAPSVSSTTSSSMVGVMASLSHQPHLPKSTSFSERDVLLYSNSSSHHHHKSDSSEAAEVKRSFYYIVDLSTSKGLQLYGYNMSSALVEALATHLARVLTWSMLREKLLRSLLLEKSGLSAAAPIGSIVLQPRSLFLTIGRTERTGKSMGKSTAVLCKDSAVHFIEYRPPVLSILQTNEWFPRVLDASRLRSIDGFAMGTYLREAQTQSASEALESQYQRPRGKSNTNMGAQLGPPSIPDLTREVSGPSLSQRSMHSSGDGTNHSGGPLGRTKSGGIVTGSNASDSVSSSPNKRLNGPGPGMPFPGGNRSDVAARMRGGAGAATALMAARARARGGGLPGRMGGGPGVSGTRCSSSGSTSTGADSVAPWDLPLHNTKGPRLHTSADGADSSAATAKDGDDTSMNTSAAVATSSEQKTSTRRRGSGQTDLVTTSSSSSLSGLPLASPSIHRRSSKETAASDPGRIHSSWKKRLECAWGPRFLFPGNAERWSAKITADRRLHFMELEEDEEGALPKKNHAPLPYFCAALEKRWEAFETRSTSHTVGINLLGRLASMGPDEEMEEPVAKDVVANMVASGHLLLHQRFRAAFVERWVAAKMAGATTDEVGEDGSSRLSALQSSMDLVNLLSYKREFVFDSDECSVAKLYTEHTVYSMGAGAGADVRGIKQQVAANLEPLRLEVASEFYKEFAVHLRTLGFRQLRTINTSRTHARAFPVGATNDGDAASGEGFSEYLYHPERAAAEAGGWKADPNNNSSGAYPLTVVVLEVKCDHRGVRLTAVLVSMHDLEQQDLRFQNRLAAKAGKRIIPTSGVRVQCVAKWLRAQLKTQALIYGFTIRYFQQHLLQWVGATDDFHNSQSGPSHSVSEHLGEDDALVATPPVPWKNASTFQNIVKGLQCFLHTFPDPPEEPKKHTTAVLSASTTSKRIADKRATTTPQATTTPPTSGGPRSSLRHSRLLRRAAAKQQQHQQQPAHPELAPAPRDAVPKATAPLSSLWHDCVIRMETVALQPTSLQSNCVESILVQILLRYIACHGSRYEVLDLLQFGTPDAVVCHSSSGSFYHRPPSTIIPTIQSRKVEPSGGYSLVITTQPLTKKPLDKDSVQLLLLKSTPSALGVGNGVLAVERALQEAQLFTRELFHVAAQHYERDLLWSRLLFDGTRGPGAEVARTLALPPDLFRVEVGPQQLEECLRLSICTPLDTLDPRLDELLHVSGVCWQELALRLRDLYADQLREFQFQEEDENSSHLLLLCPDTFDFIIHLTFITPKDQPVTWPALAEDGDLSVSGDESIDSSSSRSASINGSHVSGISEEFSEAGFTEEAQGDLRVEICRREEPTNKQFTFAQRRSIAEFVNCIVHWQWRSLIYD</sequence>
<dbReference type="InParanoid" id="G5A3V9"/>
<name>G5A3V9_PHYSP</name>
<feature type="compositionally biased region" description="Polar residues" evidence="1">
    <location>
        <begin position="1928"/>
        <end position="1941"/>
    </location>
</feature>
<feature type="region of interest" description="Disordered" evidence="1">
    <location>
        <begin position="1854"/>
        <end position="1949"/>
    </location>
</feature>
<feature type="compositionally biased region" description="Polar residues" evidence="1">
    <location>
        <begin position="3926"/>
        <end position="3935"/>
    </location>
</feature>
<feature type="region of interest" description="Disordered" evidence="1">
    <location>
        <begin position="624"/>
        <end position="659"/>
    </location>
</feature>
<dbReference type="InterPro" id="IPR036465">
    <property type="entry name" value="vWFA_dom_sf"/>
</dbReference>
<dbReference type="SUPFAM" id="SSF53300">
    <property type="entry name" value="vWA-like"/>
    <property type="match status" value="1"/>
</dbReference>
<evidence type="ECO:0008006" key="4">
    <source>
        <dbReference type="Google" id="ProtNLM"/>
    </source>
</evidence>
<feature type="region of interest" description="Disordered" evidence="1">
    <location>
        <begin position="2561"/>
        <end position="2591"/>
    </location>
</feature>
<feature type="compositionally biased region" description="Polar residues" evidence="1">
    <location>
        <begin position="1216"/>
        <end position="1234"/>
    </location>
</feature>
<feature type="compositionally biased region" description="Polar residues" evidence="1">
    <location>
        <begin position="1878"/>
        <end position="1887"/>
    </location>
</feature>
<dbReference type="GO" id="GO:0005777">
    <property type="term" value="C:peroxisome"/>
    <property type="evidence" value="ECO:0007669"/>
    <property type="project" value="InterPro"/>
</dbReference>
<feature type="region of interest" description="Disordered" evidence="1">
    <location>
        <begin position="2723"/>
        <end position="2744"/>
    </location>
</feature>
<dbReference type="KEGG" id="psoj:PHYSODRAFT_352514"/>
<feature type="compositionally biased region" description="Low complexity" evidence="1">
    <location>
        <begin position="3362"/>
        <end position="3375"/>
    </location>
</feature>
<keyword evidence="3" id="KW-1185">Reference proteome</keyword>
<dbReference type="PANTHER" id="PTHR14918:SF3">
    <property type="entry name" value="KICSTOR COMPLEX PROTEIN SZT2"/>
    <property type="match status" value="1"/>
</dbReference>
<feature type="compositionally biased region" description="Basic and acidic residues" evidence="1">
    <location>
        <begin position="1862"/>
        <end position="1875"/>
    </location>
</feature>
<feature type="compositionally biased region" description="Basic and acidic residues" evidence="1">
    <location>
        <begin position="2725"/>
        <end position="2736"/>
    </location>
</feature>
<feature type="compositionally biased region" description="Low complexity" evidence="1">
    <location>
        <begin position="3973"/>
        <end position="3991"/>
    </location>
</feature>